<evidence type="ECO:0000256" key="13">
    <source>
        <dbReference type="ARBA" id="ARBA00023316"/>
    </source>
</evidence>
<dbReference type="PANTHER" id="PTHR32282:SF32">
    <property type="entry name" value="PENICILLIN-BINDING PROTEIN 2A"/>
    <property type="match status" value="1"/>
</dbReference>
<keyword evidence="12" id="KW-0511">Multifunctional enzyme</keyword>
<feature type="domain" description="Glycosyl transferase family 51" evidence="18">
    <location>
        <begin position="64"/>
        <end position="239"/>
    </location>
</feature>
<keyword evidence="13" id="KW-0961">Cell wall biogenesis/degradation</keyword>
<reference evidence="19 20" key="1">
    <citation type="submission" date="2024-09" db="EMBL/GenBank/DDBJ databases">
        <authorList>
            <person name="Sun Q."/>
            <person name="Mori K."/>
        </authorList>
    </citation>
    <scope>NUCLEOTIDE SEQUENCE [LARGE SCALE GENOMIC DNA]</scope>
    <source>
        <strain evidence="19 20">NCAIM B.02529</strain>
    </source>
</reference>
<dbReference type="RefSeq" id="WP_377346387.1">
    <property type="nucleotide sequence ID" value="NZ_JBHLTP010000004.1"/>
</dbReference>
<accession>A0ABV6LMJ2</accession>
<evidence type="ECO:0000259" key="17">
    <source>
        <dbReference type="Pfam" id="PF00905"/>
    </source>
</evidence>
<dbReference type="SUPFAM" id="SSF53955">
    <property type="entry name" value="Lysozyme-like"/>
    <property type="match status" value="1"/>
</dbReference>
<dbReference type="Proteomes" id="UP001589836">
    <property type="component" value="Unassembled WGS sequence"/>
</dbReference>
<keyword evidence="10 16" id="KW-1133">Transmembrane helix</keyword>
<evidence type="ECO:0000256" key="6">
    <source>
        <dbReference type="ARBA" id="ARBA00022692"/>
    </source>
</evidence>
<feature type="transmembrane region" description="Helical" evidence="16">
    <location>
        <begin position="20"/>
        <end position="40"/>
    </location>
</feature>
<comment type="caution">
    <text evidence="19">The sequence shown here is derived from an EMBL/GenBank/DDBJ whole genome shotgun (WGS) entry which is preliminary data.</text>
</comment>
<keyword evidence="7" id="KW-0378">Hydrolase</keyword>
<dbReference type="PANTHER" id="PTHR32282">
    <property type="entry name" value="BINDING PROTEIN TRANSPEPTIDASE, PUTATIVE-RELATED"/>
    <property type="match status" value="1"/>
</dbReference>
<dbReference type="Gene3D" id="3.40.710.10">
    <property type="entry name" value="DD-peptidase/beta-lactamase superfamily"/>
    <property type="match status" value="1"/>
</dbReference>
<dbReference type="EC" id="2.4.-.-" evidence="19"/>
<comment type="catalytic activity">
    <reaction evidence="14">
        <text>Preferential cleavage: (Ac)2-L-Lys-D-Ala-|-D-Ala. Also transpeptidation of peptidyl-alanyl moieties that are N-acyl substituents of D-alanine.</text>
        <dbReference type="EC" id="3.4.16.4"/>
    </reaction>
</comment>
<dbReference type="InterPro" id="IPR001460">
    <property type="entry name" value="PCN-bd_Tpept"/>
</dbReference>
<name>A0ABV6LMJ2_9BACI</name>
<keyword evidence="3" id="KW-0645">Protease</keyword>
<keyword evidence="6 16" id="KW-0812">Transmembrane</keyword>
<evidence type="ECO:0000256" key="1">
    <source>
        <dbReference type="ARBA" id="ARBA00022475"/>
    </source>
</evidence>
<dbReference type="InterPro" id="IPR023346">
    <property type="entry name" value="Lysozyme-like_dom_sf"/>
</dbReference>
<evidence type="ECO:0000256" key="9">
    <source>
        <dbReference type="ARBA" id="ARBA00022984"/>
    </source>
</evidence>
<dbReference type="InterPro" id="IPR036950">
    <property type="entry name" value="PBP_transglycosylase"/>
</dbReference>
<evidence type="ECO:0000256" key="2">
    <source>
        <dbReference type="ARBA" id="ARBA00022645"/>
    </source>
</evidence>
<sequence>MEWNKETIFNWWKQTNWKWPIIAIAVIGMLSIAAYMGLLYGGKRIVDERLFVLEEATTIVNEEGEELGKLYRENRTVVSIDAIPSHVQDAFIAIEDSRFYEHAGVDFKSTMRAIYRDLIAMEKVEGGSTITQQLAKNLFLTNDKTWARKAKEVMASIYLERNVSKDRILQFYLNTIYFGNGLYGIETASQYFFDKPVSQLSVEEGALLAALPKGPNYYDPSDHPERAKERRNIVLNRMHDTGMISAEDAVKLKRKGINLNLGNPDKKPYLASYLDMVVKEAKEEYGLSNDELYEGGYQIVVGVDEGVQQLSYQALQDDQYFNGSTNGVEGTFVLMDEKTGVIVAAHGGRDFQKGNLNRLYEKQQPGSTMKPLAVYGPALELDQYEPYSMLVDQQLSYGEYRPANYDGQYAGSISMYESLMLSKNASAVWLMNEMGVSYSKEYLSKMGLSIADNGLSLALGGLEEGLTPIDLVKGYRSFAHKGEVVEPHTILQVYNDEDELVSHSSTKAQQVFTKQTAWNMTRMLEAVVEKGTGTAGSYNKALAGKTGSTQHPYAEGKTNDAWFVGYTPQYVGAVWMGYDQIDKDHYLTKGSSEPTRLMKDILTRMNQSEELQSEFVKPDDVDELQSPIELPVITDLEGELDIRVFSVRAKLTWTPSPDDRVVYRIYKNGSSEDELVGEVTGQGEYAIEGVGLFSEASYYVVPYNSLTKIEGNPSNEVEVKWR</sequence>
<dbReference type="SUPFAM" id="SSF56601">
    <property type="entry name" value="beta-lactamase/transpeptidase-like"/>
    <property type="match status" value="1"/>
</dbReference>
<dbReference type="Pfam" id="PF00912">
    <property type="entry name" value="Transgly"/>
    <property type="match status" value="1"/>
</dbReference>
<keyword evidence="4 19" id="KW-0328">Glycosyltransferase</keyword>
<dbReference type="InterPro" id="IPR012338">
    <property type="entry name" value="Beta-lactam/transpept-like"/>
</dbReference>
<organism evidence="19 20">
    <name type="scientific">Pontibacillus salicampi</name>
    <dbReference type="NCBI Taxonomy" id="1449801"/>
    <lineage>
        <taxon>Bacteria</taxon>
        <taxon>Bacillati</taxon>
        <taxon>Bacillota</taxon>
        <taxon>Bacilli</taxon>
        <taxon>Bacillales</taxon>
        <taxon>Bacillaceae</taxon>
        <taxon>Pontibacillus</taxon>
    </lineage>
</organism>
<evidence type="ECO:0000256" key="15">
    <source>
        <dbReference type="ARBA" id="ARBA00049902"/>
    </source>
</evidence>
<evidence type="ECO:0000256" key="8">
    <source>
        <dbReference type="ARBA" id="ARBA00022960"/>
    </source>
</evidence>
<keyword evidence="5 19" id="KW-0808">Transferase</keyword>
<dbReference type="NCBIfam" id="TIGR02074">
    <property type="entry name" value="PBP_1a_fam"/>
    <property type="match status" value="1"/>
</dbReference>
<evidence type="ECO:0000259" key="18">
    <source>
        <dbReference type="Pfam" id="PF00912"/>
    </source>
</evidence>
<dbReference type="Pfam" id="PF00905">
    <property type="entry name" value="Transpeptidase"/>
    <property type="match status" value="1"/>
</dbReference>
<evidence type="ECO:0000256" key="7">
    <source>
        <dbReference type="ARBA" id="ARBA00022801"/>
    </source>
</evidence>
<feature type="domain" description="Penicillin-binding protein transpeptidase" evidence="17">
    <location>
        <begin position="330"/>
        <end position="602"/>
    </location>
</feature>
<gene>
    <name evidence="19" type="ORF">ACFFGV_07950</name>
</gene>
<dbReference type="InterPro" id="IPR050396">
    <property type="entry name" value="Glycosyltr_51/Transpeptidase"/>
</dbReference>
<dbReference type="InterPro" id="IPR001264">
    <property type="entry name" value="Glyco_trans_51"/>
</dbReference>
<keyword evidence="8" id="KW-0133">Cell shape</keyword>
<proteinExistence type="predicted"/>
<evidence type="ECO:0000256" key="5">
    <source>
        <dbReference type="ARBA" id="ARBA00022679"/>
    </source>
</evidence>
<keyword evidence="2" id="KW-0121">Carboxypeptidase</keyword>
<dbReference type="Gene3D" id="1.10.3810.10">
    <property type="entry name" value="Biosynthetic peptidoglycan transglycosylase-like"/>
    <property type="match status" value="1"/>
</dbReference>
<keyword evidence="11 16" id="KW-0472">Membrane</keyword>
<evidence type="ECO:0000256" key="11">
    <source>
        <dbReference type="ARBA" id="ARBA00023136"/>
    </source>
</evidence>
<dbReference type="GO" id="GO:0016757">
    <property type="term" value="F:glycosyltransferase activity"/>
    <property type="evidence" value="ECO:0007669"/>
    <property type="project" value="UniProtKB-KW"/>
</dbReference>
<evidence type="ECO:0000256" key="10">
    <source>
        <dbReference type="ARBA" id="ARBA00022989"/>
    </source>
</evidence>
<evidence type="ECO:0000313" key="19">
    <source>
        <dbReference type="EMBL" id="MFC0523517.1"/>
    </source>
</evidence>
<evidence type="ECO:0000256" key="14">
    <source>
        <dbReference type="ARBA" id="ARBA00034000"/>
    </source>
</evidence>
<keyword evidence="20" id="KW-1185">Reference proteome</keyword>
<dbReference type="EMBL" id="JBHLTP010000004">
    <property type="protein sequence ID" value="MFC0523517.1"/>
    <property type="molecule type" value="Genomic_DNA"/>
</dbReference>
<comment type="catalytic activity">
    <reaction evidence="15">
        <text>[GlcNAc-(1-&gt;4)-Mur2Ac(oyl-L-Ala-gamma-D-Glu-L-Lys-D-Ala-D-Ala)](n)-di-trans,octa-cis-undecaprenyl diphosphate + beta-D-GlcNAc-(1-&gt;4)-Mur2Ac(oyl-L-Ala-gamma-D-Glu-L-Lys-D-Ala-D-Ala)-di-trans,octa-cis-undecaprenyl diphosphate = [GlcNAc-(1-&gt;4)-Mur2Ac(oyl-L-Ala-gamma-D-Glu-L-Lys-D-Ala-D-Ala)](n+1)-di-trans,octa-cis-undecaprenyl diphosphate + di-trans,octa-cis-undecaprenyl diphosphate + H(+)</text>
        <dbReference type="Rhea" id="RHEA:23708"/>
        <dbReference type="Rhea" id="RHEA-COMP:9602"/>
        <dbReference type="Rhea" id="RHEA-COMP:9603"/>
        <dbReference type="ChEBI" id="CHEBI:15378"/>
        <dbReference type="ChEBI" id="CHEBI:58405"/>
        <dbReference type="ChEBI" id="CHEBI:60033"/>
        <dbReference type="ChEBI" id="CHEBI:78435"/>
        <dbReference type="EC" id="2.4.99.28"/>
    </reaction>
</comment>
<evidence type="ECO:0000256" key="4">
    <source>
        <dbReference type="ARBA" id="ARBA00022676"/>
    </source>
</evidence>
<protein>
    <submittedName>
        <fullName evidence="19">Transglycosylase domain-containing protein</fullName>
        <ecNumber evidence="19">2.4.-.-</ecNumber>
    </submittedName>
</protein>
<evidence type="ECO:0000256" key="12">
    <source>
        <dbReference type="ARBA" id="ARBA00023268"/>
    </source>
</evidence>
<evidence type="ECO:0000313" key="20">
    <source>
        <dbReference type="Proteomes" id="UP001589836"/>
    </source>
</evidence>
<evidence type="ECO:0000256" key="3">
    <source>
        <dbReference type="ARBA" id="ARBA00022670"/>
    </source>
</evidence>
<keyword evidence="1" id="KW-1003">Cell membrane</keyword>
<evidence type="ECO:0000256" key="16">
    <source>
        <dbReference type="SAM" id="Phobius"/>
    </source>
</evidence>
<keyword evidence="9" id="KW-0573">Peptidoglycan synthesis</keyword>